<organism evidence="2 3">
    <name type="scientific">Nesidiocoris tenuis</name>
    <dbReference type="NCBI Taxonomy" id="355587"/>
    <lineage>
        <taxon>Eukaryota</taxon>
        <taxon>Metazoa</taxon>
        <taxon>Ecdysozoa</taxon>
        <taxon>Arthropoda</taxon>
        <taxon>Hexapoda</taxon>
        <taxon>Insecta</taxon>
        <taxon>Pterygota</taxon>
        <taxon>Neoptera</taxon>
        <taxon>Paraneoptera</taxon>
        <taxon>Hemiptera</taxon>
        <taxon>Heteroptera</taxon>
        <taxon>Panheteroptera</taxon>
        <taxon>Cimicomorpha</taxon>
        <taxon>Miridae</taxon>
        <taxon>Dicyphina</taxon>
        <taxon>Nesidiocoris</taxon>
    </lineage>
</organism>
<protein>
    <submittedName>
        <fullName evidence="2">Uncharacterized protein</fullName>
    </submittedName>
</protein>
<evidence type="ECO:0000256" key="1">
    <source>
        <dbReference type="SAM" id="MobiDB-lite"/>
    </source>
</evidence>
<proteinExistence type="predicted"/>
<feature type="region of interest" description="Disordered" evidence="1">
    <location>
        <begin position="1"/>
        <end position="42"/>
    </location>
</feature>
<dbReference type="EMBL" id="AP028912">
    <property type="protein sequence ID" value="BES93508.1"/>
    <property type="molecule type" value="Genomic_DNA"/>
</dbReference>
<evidence type="ECO:0000313" key="2">
    <source>
        <dbReference type="EMBL" id="BES93508.1"/>
    </source>
</evidence>
<gene>
    <name evidence="2" type="ORF">NTJ_06318</name>
</gene>
<dbReference type="Proteomes" id="UP001307889">
    <property type="component" value="Chromosome 4"/>
</dbReference>
<sequence>MKHSSQTPPLLADSPAPLAQGPTSSMRLPRTRQKKDGGIEVCPPRSLFIAPFGTSASISYGLRRSETIEEPPLDRLPRAMLTDSK</sequence>
<reference evidence="2 3" key="1">
    <citation type="submission" date="2023-09" db="EMBL/GenBank/DDBJ databases">
        <title>Nesidiocoris tenuis whole genome shotgun sequence.</title>
        <authorList>
            <person name="Shibata T."/>
            <person name="Shimoda M."/>
            <person name="Kobayashi T."/>
            <person name="Uehara T."/>
        </authorList>
    </citation>
    <scope>NUCLEOTIDE SEQUENCE [LARGE SCALE GENOMIC DNA]</scope>
    <source>
        <strain evidence="2 3">Japan</strain>
    </source>
</reference>
<evidence type="ECO:0000313" key="3">
    <source>
        <dbReference type="Proteomes" id="UP001307889"/>
    </source>
</evidence>
<feature type="compositionally biased region" description="Low complexity" evidence="1">
    <location>
        <begin position="8"/>
        <end position="19"/>
    </location>
</feature>
<keyword evidence="3" id="KW-1185">Reference proteome</keyword>
<name>A0ABN7AMQ6_9HEMI</name>
<accession>A0ABN7AMQ6</accession>